<evidence type="ECO:0000313" key="1">
    <source>
        <dbReference type="EMBL" id="DAE31165.1"/>
    </source>
</evidence>
<sequence>MDALKRKAIKRYEDFLRKLKKGYKPDYQDILNLICFINLPVRLDNHEFIK</sequence>
<protein>
    <submittedName>
        <fullName evidence="1">Uncharacterized protein</fullName>
    </submittedName>
</protein>
<accession>A0A8S5RJF3</accession>
<proteinExistence type="predicted"/>
<name>A0A8S5RJF3_9VIRU</name>
<organism evidence="1">
    <name type="scientific">virus sp. ctML55</name>
    <dbReference type="NCBI Taxonomy" id="2827627"/>
    <lineage>
        <taxon>Viruses</taxon>
    </lineage>
</organism>
<dbReference type="EMBL" id="BK059105">
    <property type="protein sequence ID" value="DAE31165.1"/>
    <property type="molecule type" value="Genomic_DNA"/>
</dbReference>
<reference evidence="1" key="1">
    <citation type="journal article" date="2021" name="Proc. Natl. Acad. Sci. U.S.A.">
        <title>A Catalog of Tens of Thousands of Viruses from Human Metagenomes Reveals Hidden Associations with Chronic Diseases.</title>
        <authorList>
            <person name="Tisza M.J."/>
            <person name="Buck C.B."/>
        </authorList>
    </citation>
    <scope>NUCLEOTIDE SEQUENCE</scope>
    <source>
        <strain evidence="1">CtML55</strain>
    </source>
</reference>